<protein>
    <submittedName>
        <fullName evidence="1">Uncharacterized protein</fullName>
    </submittedName>
</protein>
<proteinExistence type="predicted"/>
<dbReference type="AlphaFoldDB" id="A0A6M3IK48"/>
<organism evidence="1">
    <name type="scientific">viral metagenome</name>
    <dbReference type="NCBI Taxonomy" id="1070528"/>
    <lineage>
        <taxon>unclassified sequences</taxon>
        <taxon>metagenomes</taxon>
        <taxon>organismal metagenomes</taxon>
    </lineage>
</organism>
<name>A0A6M3IK48_9ZZZZ</name>
<sequence length="151" mass="15865">MQDGKQLKYGWIRGGEEGENLKVAATQYIAAASGKFVRRTNADSLTVTLAVAGDSDILGHLETEALNSSDGTEVRKVIYDPTAVFRIPVNGGTFTNAMIGKQCDLSVASGIQGAALDSSSSDVLVIVGGDDVNNIWVDVRLSVNKTYAGVV</sequence>
<gene>
    <name evidence="1" type="ORF">MM415B01629_0010</name>
</gene>
<evidence type="ECO:0000313" key="1">
    <source>
        <dbReference type="EMBL" id="QJA57508.1"/>
    </source>
</evidence>
<dbReference type="EMBL" id="MT141277">
    <property type="protein sequence ID" value="QJA57508.1"/>
    <property type="molecule type" value="Genomic_DNA"/>
</dbReference>
<accession>A0A6M3IK48</accession>
<reference evidence="1" key="1">
    <citation type="submission" date="2020-03" db="EMBL/GenBank/DDBJ databases">
        <title>The deep terrestrial virosphere.</title>
        <authorList>
            <person name="Holmfeldt K."/>
            <person name="Nilsson E."/>
            <person name="Simone D."/>
            <person name="Lopez-Fernandez M."/>
            <person name="Wu X."/>
            <person name="de Brujin I."/>
            <person name="Lundin D."/>
            <person name="Andersson A."/>
            <person name="Bertilsson S."/>
            <person name="Dopson M."/>
        </authorList>
    </citation>
    <scope>NUCLEOTIDE SEQUENCE</scope>
    <source>
        <strain evidence="1">MM415B01629</strain>
    </source>
</reference>